<proteinExistence type="predicted"/>
<evidence type="ECO:0000313" key="1">
    <source>
        <dbReference type="EMBL" id="CCC52365.1"/>
    </source>
</evidence>
<accession>G0U4K1</accession>
<gene>
    <name evidence="1" type="ORF">TVY486_1014080</name>
</gene>
<organism evidence="1">
    <name type="scientific">Trypanosoma vivax (strain Y486)</name>
    <dbReference type="NCBI Taxonomy" id="1055687"/>
    <lineage>
        <taxon>Eukaryota</taxon>
        <taxon>Discoba</taxon>
        <taxon>Euglenozoa</taxon>
        <taxon>Kinetoplastea</taxon>
        <taxon>Metakinetoplastina</taxon>
        <taxon>Trypanosomatida</taxon>
        <taxon>Trypanosomatidae</taxon>
        <taxon>Trypanosoma</taxon>
        <taxon>Duttonella</taxon>
    </lineage>
</organism>
<sequence>MASFTVPSKHDRKVIVRHKMVGMAVFDDQFLCSDDMELFAVAQKIKAIHGGAVPGQLRLWLNSVEPNCIVRHFGQTLREAFMLDSKIELPVPADSDGSQTAQVTVYYDFDPLGENCALLNAHLTPINTAKSQKA</sequence>
<protein>
    <submittedName>
        <fullName evidence="1">Uncharacterized protein</fullName>
    </submittedName>
</protein>
<dbReference type="AlphaFoldDB" id="G0U4K1"/>
<dbReference type="EMBL" id="HE573026">
    <property type="protein sequence ID" value="CCC52365.1"/>
    <property type="molecule type" value="Genomic_DNA"/>
</dbReference>
<name>G0U4K1_TRYVY</name>
<reference evidence="1" key="1">
    <citation type="journal article" date="2012" name="Proc. Natl. Acad. Sci. U.S.A.">
        <title>Antigenic diversity is generated by distinct evolutionary mechanisms in African trypanosome species.</title>
        <authorList>
            <person name="Jackson A.P."/>
            <person name="Berry A."/>
            <person name="Aslett M."/>
            <person name="Allison H.C."/>
            <person name="Burton P."/>
            <person name="Vavrova-Anderson J."/>
            <person name="Brown R."/>
            <person name="Browne H."/>
            <person name="Corton N."/>
            <person name="Hauser H."/>
            <person name="Gamble J."/>
            <person name="Gilderthorp R."/>
            <person name="Marcello L."/>
            <person name="McQuillan J."/>
            <person name="Otto T.D."/>
            <person name="Quail M.A."/>
            <person name="Sanders M.J."/>
            <person name="van Tonder A."/>
            <person name="Ginger M.L."/>
            <person name="Field M.C."/>
            <person name="Barry J.D."/>
            <person name="Hertz-Fowler C."/>
            <person name="Berriman M."/>
        </authorList>
    </citation>
    <scope>NUCLEOTIDE SEQUENCE</scope>
    <source>
        <strain evidence="1">Y486</strain>
    </source>
</reference>
<dbReference type="VEuPathDB" id="TriTrypDB:TvY486_1014080"/>